<protein>
    <submittedName>
        <fullName evidence="1">WbqC family protein</fullName>
    </submittedName>
</protein>
<name>A0ABW6DDG4_9BACT</name>
<evidence type="ECO:0000313" key="1">
    <source>
        <dbReference type="EMBL" id="MFD3393853.1"/>
    </source>
</evidence>
<keyword evidence="2" id="KW-1185">Reference proteome</keyword>
<comment type="caution">
    <text evidence="1">The sequence shown here is derived from an EMBL/GenBank/DDBJ whole genome shotgun (WGS) entry which is preliminary data.</text>
</comment>
<dbReference type="Proteomes" id="UP001598138">
    <property type="component" value="Unassembled WGS sequence"/>
</dbReference>
<evidence type="ECO:0000313" key="2">
    <source>
        <dbReference type="Proteomes" id="UP001598138"/>
    </source>
</evidence>
<dbReference type="EMBL" id="JBBKXZ010000001">
    <property type="protein sequence ID" value="MFD3393853.1"/>
    <property type="molecule type" value="Genomic_DNA"/>
</dbReference>
<dbReference type="InterPro" id="IPR014985">
    <property type="entry name" value="WbqC"/>
</dbReference>
<gene>
    <name evidence="1" type="ORF">U0R10_04405</name>
</gene>
<organism evidence="1 2">
    <name type="scientific">Aquirufa avitistagni</name>
    <dbReference type="NCBI Taxonomy" id="3104728"/>
    <lineage>
        <taxon>Bacteria</taxon>
        <taxon>Pseudomonadati</taxon>
        <taxon>Bacteroidota</taxon>
        <taxon>Cytophagia</taxon>
        <taxon>Cytophagales</taxon>
        <taxon>Flectobacillaceae</taxon>
        <taxon>Aquirufa</taxon>
    </lineage>
</organism>
<dbReference type="Pfam" id="PF08889">
    <property type="entry name" value="WbqC"/>
    <property type="match status" value="2"/>
</dbReference>
<proteinExistence type="predicted"/>
<accession>A0ABW6DDG4</accession>
<sequence>MRIEIHYLPSIEYMALVYAASEVQFEVFENFPKQTFRNRTRILGANGIETLTVPILHASGGKQLTKDVQIDYGQDWIRRHKGAIQAAYGNAPFYEHFEPFIQQIFAKKTKYLVDLNIHYFMFLTKVLGKTIPHSLTDTFALDVVDSKWNQIQAKESWEERSNYKVTPYRQCFGDHFEPNLSVLDLVMNHGNESYDILMQSLNK</sequence>
<reference evidence="1 2" key="1">
    <citation type="submission" date="2024-03" db="EMBL/GenBank/DDBJ databases">
        <title>Aquirufa genome sequencing.</title>
        <authorList>
            <person name="Pitt A."/>
            <person name="Hahn M.W."/>
        </authorList>
    </citation>
    <scope>NUCLEOTIDE SEQUENCE [LARGE SCALE GENOMIC DNA]</scope>
    <source>
        <strain evidence="1 2">OSTEICH-129V</strain>
    </source>
</reference>
<dbReference type="RefSeq" id="WP_377982732.1">
    <property type="nucleotide sequence ID" value="NZ_JBBKXZ010000001.1"/>
</dbReference>